<dbReference type="Proteomes" id="UP000659697">
    <property type="component" value="Unassembled WGS sequence"/>
</dbReference>
<accession>A0ABQ3KTM0</accession>
<protein>
    <submittedName>
        <fullName evidence="1">Uncharacterized protein</fullName>
    </submittedName>
</protein>
<dbReference type="RefSeq" id="WP_189429599.1">
    <property type="nucleotide sequence ID" value="NZ_BNAO01000001.1"/>
</dbReference>
<name>A0ABQ3KTM0_9ALTE</name>
<dbReference type="EMBL" id="BNAO01000001">
    <property type="protein sequence ID" value="GHG60479.1"/>
    <property type="molecule type" value="Genomic_DNA"/>
</dbReference>
<comment type="caution">
    <text evidence="1">The sequence shown here is derived from an EMBL/GenBank/DDBJ whole genome shotgun (WGS) entry which is preliminary data.</text>
</comment>
<sequence length="63" mass="7320">MTSPFVFNIHKNFAHRMKETGFNDEAITSHLQEMLLDEADIKLIVEQLVSEGCTAKRSRQEQR</sequence>
<keyword evidence="2" id="KW-1185">Reference proteome</keyword>
<evidence type="ECO:0000313" key="1">
    <source>
        <dbReference type="EMBL" id="GHG60479.1"/>
    </source>
</evidence>
<gene>
    <name evidence="1" type="ORF">GCM10010919_03970</name>
</gene>
<reference evidence="2" key="1">
    <citation type="journal article" date="2019" name="Int. J. Syst. Evol. Microbiol.">
        <title>The Global Catalogue of Microorganisms (GCM) 10K type strain sequencing project: providing services to taxonomists for standard genome sequencing and annotation.</title>
        <authorList>
            <consortium name="The Broad Institute Genomics Platform"/>
            <consortium name="The Broad Institute Genome Sequencing Center for Infectious Disease"/>
            <person name="Wu L."/>
            <person name="Ma J."/>
        </authorList>
    </citation>
    <scope>NUCLEOTIDE SEQUENCE [LARGE SCALE GENOMIC DNA]</scope>
    <source>
        <strain evidence="2">CGMCC 1.7003</strain>
    </source>
</reference>
<proteinExistence type="predicted"/>
<organism evidence="1 2">
    <name type="scientific">Alishewanella longhuensis</name>
    <dbReference type="NCBI Taxonomy" id="1091037"/>
    <lineage>
        <taxon>Bacteria</taxon>
        <taxon>Pseudomonadati</taxon>
        <taxon>Pseudomonadota</taxon>
        <taxon>Gammaproteobacteria</taxon>
        <taxon>Alteromonadales</taxon>
        <taxon>Alteromonadaceae</taxon>
        <taxon>Alishewanella</taxon>
    </lineage>
</organism>
<evidence type="ECO:0000313" key="2">
    <source>
        <dbReference type="Proteomes" id="UP000659697"/>
    </source>
</evidence>